<gene>
    <name evidence="2" type="ORF">GOP47_0010973</name>
</gene>
<keyword evidence="1" id="KW-0812">Transmembrane</keyword>
<proteinExistence type="predicted"/>
<dbReference type="EMBL" id="JABFUD020000010">
    <property type="protein sequence ID" value="KAI5075012.1"/>
    <property type="molecule type" value="Genomic_DNA"/>
</dbReference>
<keyword evidence="1" id="KW-0472">Membrane</keyword>
<name>A0A9D4UX52_ADICA</name>
<dbReference type="Proteomes" id="UP000886520">
    <property type="component" value="Chromosome 10"/>
</dbReference>
<dbReference type="OrthoDB" id="410267at2759"/>
<dbReference type="AlphaFoldDB" id="A0A9D4UX52"/>
<sequence length="100" mass="11063">MLLACFELSPLLFMRYNPSTTPPSICAAFRSVASTAIASSDQRIEYIIFPTYCGFVSAIWLVALSAYYGLSNYLTALKDVLIGLYQKQLNRLIVGKDLGL</sequence>
<protein>
    <submittedName>
        <fullName evidence="2">Uncharacterized protein</fullName>
    </submittedName>
</protein>
<organism evidence="2 3">
    <name type="scientific">Adiantum capillus-veneris</name>
    <name type="common">Maidenhair fern</name>
    <dbReference type="NCBI Taxonomy" id="13818"/>
    <lineage>
        <taxon>Eukaryota</taxon>
        <taxon>Viridiplantae</taxon>
        <taxon>Streptophyta</taxon>
        <taxon>Embryophyta</taxon>
        <taxon>Tracheophyta</taxon>
        <taxon>Polypodiopsida</taxon>
        <taxon>Polypodiidae</taxon>
        <taxon>Polypodiales</taxon>
        <taxon>Pteridineae</taxon>
        <taxon>Pteridaceae</taxon>
        <taxon>Vittarioideae</taxon>
        <taxon>Adiantum</taxon>
    </lineage>
</organism>
<evidence type="ECO:0000313" key="2">
    <source>
        <dbReference type="EMBL" id="KAI5075012.1"/>
    </source>
</evidence>
<feature type="transmembrane region" description="Helical" evidence="1">
    <location>
        <begin position="46"/>
        <end position="70"/>
    </location>
</feature>
<comment type="caution">
    <text evidence="2">The sequence shown here is derived from an EMBL/GenBank/DDBJ whole genome shotgun (WGS) entry which is preliminary data.</text>
</comment>
<evidence type="ECO:0000256" key="1">
    <source>
        <dbReference type="SAM" id="Phobius"/>
    </source>
</evidence>
<accession>A0A9D4UX52</accession>
<keyword evidence="3" id="KW-1185">Reference proteome</keyword>
<evidence type="ECO:0000313" key="3">
    <source>
        <dbReference type="Proteomes" id="UP000886520"/>
    </source>
</evidence>
<keyword evidence="1" id="KW-1133">Transmembrane helix</keyword>
<reference evidence="2" key="1">
    <citation type="submission" date="2021-01" db="EMBL/GenBank/DDBJ databases">
        <title>Adiantum capillus-veneris genome.</title>
        <authorList>
            <person name="Fang Y."/>
            <person name="Liao Q."/>
        </authorList>
    </citation>
    <scope>NUCLEOTIDE SEQUENCE</scope>
    <source>
        <strain evidence="2">H3</strain>
        <tissue evidence="2">Leaf</tissue>
    </source>
</reference>